<protein>
    <submittedName>
        <fullName evidence="1">Uncharacterized protein</fullName>
    </submittedName>
</protein>
<gene>
    <name evidence="1" type="ORF">LCGC14_1075680</name>
</gene>
<evidence type="ECO:0000313" key="1">
    <source>
        <dbReference type="EMBL" id="KKN06595.1"/>
    </source>
</evidence>
<dbReference type="AlphaFoldDB" id="A0A0F9MGQ0"/>
<comment type="caution">
    <text evidence="1">The sequence shown here is derived from an EMBL/GenBank/DDBJ whole genome shotgun (WGS) entry which is preliminary data.</text>
</comment>
<proteinExistence type="predicted"/>
<dbReference type="PROSITE" id="PS51257">
    <property type="entry name" value="PROKAR_LIPOPROTEIN"/>
    <property type="match status" value="1"/>
</dbReference>
<name>A0A0F9MGQ0_9ZZZZ</name>
<dbReference type="EMBL" id="LAZR01004672">
    <property type="protein sequence ID" value="KKN06595.1"/>
    <property type="molecule type" value="Genomic_DNA"/>
</dbReference>
<organism evidence="1">
    <name type="scientific">marine sediment metagenome</name>
    <dbReference type="NCBI Taxonomy" id="412755"/>
    <lineage>
        <taxon>unclassified sequences</taxon>
        <taxon>metagenomes</taxon>
        <taxon>ecological metagenomes</taxon>
    </lineage>
</organism>
<reference evidence="1" key="1">
    <citation type="journal article" date="2015" name="Nature">
        <title>Complex archaea that bridge the gap between prokaryotes and eukaryotes.</title>
        <authorList>
            <person name="Spang A."/>
            <person name="Saw J.H."/>
            <person name="Jorgensen S.L."/>
            <person name="Zaremba-Niedzwiedzka K."/>
            <person name="Martijn J."/>
            <person name="Lind A.E."/>
            <person name="van Eijk R."/>
            <person name="Schleper C."/>
            <person name="Guy L."/>
            <person name="Ettema T.J."/>
        </authorList>
    </citation>
    <scope>NUCLEOTIDE SEQUENCE</scope>
</reference>
<sequence length="426" mass="46676">MFNSKYVVVVSIALILLAGGCSSNNKVGQKETKASTKKQTLLRDFKIKTPLFASNSPWNQKASDVAVLPNSNEQIVLLFRVLLGDKSTLEPRDDASGMNEPFPVMHINYDEYTMPIFKTGQGTQKISMVDYEGNESWSNEKIKTDSAEKAIVPNASGPIRAANPKGIDSDGHLVLYSPDTRIEYDFWQAEVVKGKGSGNVGQQIIDAGAIDFFDTTKMGVNPNGYYSARTVGTPLLAGLLLPEDIENGAIKHAMSVAIPGLKVTNTDDTSDPSPSDYFYPASATEDEYLNTDSDSLAAGQRLRLKNQLVYEDGESIDEEELAPVTKVFLDAMREYGAYIVDNAGGLIFYSEDISTANIDLADEKIMELADLPGKTLPEDKTKWQILMEALNKDINEIPLAAGSWEQDPEDAKMGTTNFEVIENAKR</sequence>
<accession>A0A0F9MGQ0</accession>